<feature type="compositionally biased region" description="Basic and acidic residues" evidence="1">
    <location>
        <begin position="1684"/>
        <end position="1698"/>
    </location>
</feature>
<feature type="compositionally biased region" description="Basic and acidic residues" evidence="1">
    <location>
        <begin position="1630"/>
        <end position="1646"/>
    </location>
</feature>
<feature type="region of interest" description="Disordered" evidence="1">
    <location>
        <begin position="2347"/>
        <end position="2392"/>
    </location>
</feature>
<dbReference type="Proteomes" id="UP000028838">
    <property type="component" value="Unassembled WGS sequence"/>
</dbReference>
<feature type="compositionally biased region" description="Low complexity" evidence="1">
    <location>
        <begin position="539"/>
        <end position="548"/>
    </location>
</feature>
<feature type="compositionally biased region" description="Basic and acidic residues" evidence="1">
    <location>
        <begin position="1725"/>
        <end position="1735"/>
    </location>
</feature>
<name>A0A086L583_TOXGO</name>
<feature type="region of interest" description="Disordered" evidence="1">
    <location>
        <begin position="288"/>
        <end position="343"/>
    </location>
</feature>
<feature type="region of interest" description="Disordered" evidence="1">
    <location>
        <begin position="3346"/>
        <end position="3367"/>
    </location>
</feature>
<feature type="region of interest" description="Disordered" evidence="1">
    <location>
        <begin position="2466"/>
        <end position="2529"/>
    </location>
</feature>
<feature type="region of interest" description="Disordered" evidence="1">
    <location>
        <begin position="739"/>
        <end position="765"/>
    </location>
</feature>
<feature type="compositionally biased region" description="Low complexity" evidence="1">
    <location>
        <begin position="1652"/>
        <end position="1661"/>
    </location>
</feature>
<gene>
    <name evidence="2" type="ORF">TGFOU_226620</name>
</gene>
<accession>A0A086L583</accession>
<evidence type="ECO:0000256" key="1">
    <source>
        <dbReference type="SAM" id="MobiDB-lite"/>
    </source>
</evidence>
<reference evidence="2 3" key="1">
    <citation type="submission" date="2014-07" db="EMBL/GenBank/DDBJ databases">
        <authorList>
            <person name="Sibley D."/>
            <person name="Venepally P."/>
            <person name="Karamycheva S."/>
            <person name="Hadjithomas M."/>
            <person name="Khan A."/>
            <person name="Brunk B."/>
            <person name="Roos D."/>
            <person name="Caler E."/>
            <person name="Lorenzi H."/>
        </authorList>
    </citation>
    <scope>NUCLEOTIDE SEQUENCE [LARGE SCALE GENOMIC DNA]</scope>
    <source>
        <strain evidence="2 3">FOU</strain>
    </source>
</reference>
<feature type="compositionally biased region" description="Polar residues" evidence="1">
    <location>
        <begin position="305"/>
        <end position="323"/>
    </location>
</feature>
<feature type="region of interest" description="Disordered" evidence="1">
    <location>
        <begin position="2541"/>
        <end position="2566"/>
    </location>
</feature>
<protein>
    <submittedName>
        <fullName evidence="2">Uncharacterized protein</fullName>
    </submittedName>
</protein>
<proteinExistence type="predicted"/>
<feature type="compositionally biased region" description="Low complexity" evidence="1">
    <location>
        <begin position="2347"/>
        <end position="2356"/>
    </location>
</feature>
<feature type="compositionally biased region" description="Basic and acidic residues" evidence="1">
    <location>
        <begin position="1891"/>
        <end position="1900"/>
    </location>
</feature>
<feature type="region of interest" description="Disordered" evidence="1">
    <location>
        <begin position="1610"/>
        <end position="1698"/>
    </location>
</feature>
<feature type="region of interest" description="Disordered" evidence="1">
    <location>
        <begin position="2759"/>
        <end position="2825"/>
    </location>
</feature>
<comment type="caution">
    <text evidence="2">The sequence shown here is derived from an EMBL/GenBank/DDBJ whole genome shotgun (WGS) entry which is preliminary data.</text>
</comment>
<feature type="region of interest" description="Disordered" evidence="1">
    <location>
        <begin position="2048"/>
        <end position="2078"/>
    </location>
</feature>
<feature type="region of interest" description="Disordered" evidence="1">
    <location>
        <begin position="3692"/>
        <end position="3712"/>
    </location>
</feature>
<feature type="compositionally biased region" description="Low complexity" evidence="1">
    <location>
        <begin position="291"/>
        <end position="304"/>
    </location>
</feature>
<feature type="region of interest" description="Disordered" evidence="1">
    <location>
        <begin position="539"/>
        <end position="577"/>
    </location>
</feature>
<feature type="region of interest" description="Disordered" evidence="1">
    <location>
        <begin position="641"/>
        <end position="661"/>
    </location>
</feature>
<feature type="compositionally biased region" description="Basic and acidic residues" evidence="1">
    <location>
        <begin position="85"/>
        <end position="94"/>
    </location>
</feature>
<organism evidence="2 3">
    <name type="scientific">Toxoplasma gondii FOU</name>
    <dbReference type="NCBI Taxonomy" id="943167"/>
    <lineage>
        <taxon>Eukaryota</taxon>
        <taxon>Sar</taxon>
        <taxon>Alveolata</taxon>
        <taxon>Apicomplexa</taxon>
        <taxon>Conoidasida</taxon>
        <taxon>Coccidia</taxon>
        <taxon>Eucoccidiorida</taxon>
        <taxon>Eimeriorina</taxon>
        <taxon>Sarcocystidae</taxon>
        <taxon>Toxoplasma</taxon>
    </lineage>
</organism>
<feature type="region of interest" description="Disordered" evidence="1">
    <location>
        <begin position="3458"/>
        <end position="3486"/>
    </location>
</feature>
<feature type="region of interest" description="Disordered" evidence="1">
    <location>
        <begin position="3724"/>
        <end position="3747"/>
    </location>
</feature>
<evidence type="ECO:0000313" key="3">
    <source>
        <dbReference type="Proteomes" id="UP000028838"/>
    </source>
</evidence>
<feature type="region of interest" description="Disordered" evidence="1">
    <location>
        <begin position="1382"/>
        <end position="1403"/>
    </location>
</feature>
<feature type="compositionally biased region" description="Basic and acidic residues" evidence="1">
    <location>
        <begin position="2798"/>
        <end position="2807"/>
    </location>
</feature>
<feature type="region of interest" description="Disordered" evidence="1">
    <location>
        <begin position="1885"/>
        <end position="1915"/>
    </location>
</feature>
<feature type="compositionally biased region" description="Basic and acidic residues" evidence="1">
    <location>
        <begin position="2513"/>
        <end position="2529"/>
    </location>
</feature>
<dbReference type="OrthoDB" id="332601at2759"/>
<feature type="region of interest" description="Disordered" evidence="1">
    <location>
        <begin position="1229"/>
        <end position="1285"/>
    </location>
</feature>
<feature type="compositionally biased region" description="Basic and acidic residues" evidence="1">
    <location>
        <begin position="839"/>
        <end position="848"/>
    </location>
</feature>
<evidence type="ECO:0000313" key="2">
    <source>
        <dbReference type="EMBL" id="KFG51801.1"/>
    </source>
</evidence>
<feature type="region of interest" description="Disordered" evidence="1">
    <location>
        <begin position="2125"/>
        <end position="2144"/>
    </location>
</feature>
<dbReference type="VEuPathDB" id="ToxoDB:TGFOU_226620"/>
<feature type="compositionally biased region" description="Basic and acidic residues" evidence="1">
    <location>
        <begin position="1611"/>
        <end position="1622"/>
    </location>
</feature>
<dbReference type="EMBL" id="AEYH02001242">
    <property type="protein sequence ID" value="KFG51801.1"/>
    <property type="molecule type" value="Genomic_DNA"/>
</dbReference>
<feature type="region of interest" description="Disordered" evidence="1">
    <location>
        <begin position="1722"/>
        <end position="1745"/>
    </location>
</feature>
<feature type="compositionally biased region" description="Basic and acidic residues" evidence="1">
    <location>
        <begin position="102"/>
        <end position="119"/>
    </location>
</feature>
<feature type="region of interest" description="Disordered" evidence="1">
    <location>
        <begin position="85"/>
        <end position="190"/>
    </location>
</feature>
<feature type="compositionally biased region" description="Basic and acidic residues" evidence="1">
    <location>
        <begin position="2549"/>
        <end position="2566"/>
    </location>
</feature>
<feature type="compositionally biased region" description="Gly residues" evidence="1">
    <location>
        <begin position="3738"/>
        <end position="3747"/>
    </location>
</feature>
<feature type="compositionally biased region" description="Basic and acidic residues" evidence="1">
    <location>
        <begin position="2067"/>
        <end position="2078"/>
    </location>
</feature>
<sequence>MRLPHRAAAGPGGTTLASWGERMQCVEGSADVEDSGNRALRLAVSAAQTAAQAVASPPCSFRLLDNVDFLIDVVFLDSRAVADRVEEKTNTERVPRRRRRSRSGERSSVETAAKGEKPRERTRRRKVSPSGPRALRGKEAESDSEGPEASVLPSSDEELQRYADRTAGSATFPVPPSGTAAESTRPDAARMPSCAEVEQCKENERNYKEARTCLSLFARHPAAWSLCLRALERAAALLSPNCLLANNELPSQPRGLSSLRDFSLFSDSAPGSLSACWRPDCLTESPSILKSNTRSNSTYSSNSSAPLTTETEAAPVSSPSLHSSGARCRRSVEHGGDDKSQFGSLEIRDAARLGMLGEGAAGVSLGSAQFARVSVREEEAKRRLFARSLFAARVLRLLANVGLPFLQLPLPPPRLRSQELWRRRMQLSLFPEAEGATSGGGSGDQEVEEDGTFEILPALCFGGEKPLHVNQGGMQTPTVGRQEGGFFFRVSPFVPLSLAPPPLAAPQLLHRELAALVQLSCLYTSLFLAASRESCALPASGSASTSSDAGERVEAPGLPEAKSGDGASETEGRAQRDRFREVTETLYEAAASLLAHIVAQQQLNSGTSLPLLQQRTGIQRAVSVARLFCFAGADADLLSSSLSAPKREPSEAGTGAEGQRSGDGLLARAVFARVSVGLVQALAQLAVSRDSHLASAEHRALFRDAFLQESPLVLLLLQEALSVAVSLLETTFPQSESEAFLDAAEARPTPQKRRQLETSHRGPSPLFPRVTAFSHDLLSVSLETTRQILRFWKSCLGNETEQAFVPRVQGGSVGDSVTHPDASKKETGPSCAGASAQRNADRWSETRSCRSRGKAAGAEIQGETEDRFSSGATQEGKDEADLSAHLGSGDAASGCLARKQKSERSNGGLSLEKSEACLKGIAAALVLGDGEIVRRLVTSLLVLLQAIPGVATREVPPGSSVSNGKRSFAVSASSIGFFGGSAKADLCVHALASDVVALFFSLSSSFFFLPPPHLPRPPLRDAFVSTYGSSQSPSLSPTCLYASSPPSSLPSSSTPFPRSCPLLSIEGASEATAGEVAAHVEAAAKETPRVLPRLLRWIQLAAGRDSLCRTVACLLPLLRASSPRLSAFHLHAVRLLLAWILPLSRQLCPSLLAAHLLYGETSPGDGEAKREDGGRASDLGRRGKEKAKAEKRASRDAAPSGSGLGDAEIFALSARLHLPVVGTLHAGSETAPLARRQSAEASGLRQAQEPARKSGGGSREGRAGGAPSRRRGRSGDEREKEKTEAGLCQAHCAEENAELGKSQSFLESLSPPVLILLRFLALLQHSRDLEESDALAAVECLSRFMSPFLGLVFGPSVGACEKRVSPQNSAPVCLPRDQRVAAVSPKSENATSEGGENAEDEPECNNARRVLEALRKVLHTGGLLPELVGAALCAAQLPCRRKEENACVLSSGGERLAGAIVEGVNPEERLADALNRAEPSRSSWASRLQQRALCGRFLCHLVVLCGESPFLSLTNALLRASRGFSAASSGARQDASGANGDTLSFLPAVESSGCPREGDSEEREETAASLEVALWACRQAREAARLCGLHWQSEPLHTVALDLLGRYRQKRCSDKQKDKEERADSEEEEAKGAGRMSEENGKRVSRSESCARQPGPGRRGPSGAKASVSQTPVDQSAKAGTGPEDSKGEEETSSRFSDEDFSWALLPVVGAAACLAEDGDAASCEDPRRAKRDDCEASNAGACRSGGASRVDVVQLTIACICLTEDVVRAAKECRAALKRCGGLSLNQRQSPTDSGPLNGRGSTAVAALSSSACAGAEEKVDDRRGKRGSRETEGRWLASLSLCQFLWRELRRVLLDSLVLLNEDLVAAITKRVSFPRETRQTASSLRPCLGDREKRAGAEDGCGSGEESAESRGDRGGLLLLEGRLRALLLLLSGDLSSVCAIAVGGETTTDGASFRTRRSSLRPRMQLKKNQESSQDEQLAATAAACLCFVGLQLTDAEKSLSPTDAKRDAKMADPSLAPHQLQLPSASNGPGVCVSADAVSPRAHGGPDAAAAAPWLWTGRGGHGPEGEETGSRDEAHDFASWLQGEKSVSERTEEREVATQVSLHFMALRGWLLASQVTQTSPEKRRSLSTGHAPDRRALNGEQTDGIYWLWTSQIRLVRRLLFYGETFPEALLSVESPSSGAYSSASTHASLSCSLTALHSSLPTASVSLSGDAGTSPTVRSKESLEGRTTFLGNPKLETKGHRCGGDTCGFQSPPLTLLPGVWRALALLFSSFSRQLVCGAPSGRRASPASSSLRVRKRLPERARKVQVRILRDLSDFMLQCAFVSAGVAPQSSDTALADSAASAASFPSETGQGERRAEEGGTEFSSLGERGTQEQQCRRDQARQLDLRRSPKVLTAGLVPLLRNVGGSSPACACGAEARTVLLETLFTVLRSLVDLVATTRLHPQGCSCCSCQGLVPPSRSHDLTPTGSEDSGGRRASMQVGAPVTARGDEGDTARPRIVATQGDQKDLSGAKAFDAAEKRRDASAKDVLGAHAEGNMESPHNKEEQERTAGKPREREEKDLECRLCGGCCHECARPLVAALTKVSACWASILRALLACFDSPLLLLPLLNEKKGFALLQRLLYFLLLQGGLRALQMAVHESRQKENFLSVSFASQDPLQSSFGAFDDSCRRGCPDLVGGLKSARLTAAREERADLEAAFELTLKWLLRLVQISRKTVPSCFSKMLDRLPDADAGCTGACRRQGKLATAAEAMVPKSRSVGGSPSRASDGAVRRKRARFSGDQTGPGGRGDPHEPDLKARVTNSESGTQKGVKGSGGRCSCCGDLLSDGADAVSGGDGDSEDESEEVLEDSGYAECRVDRATLAWTIEESCARAATALLRHRLKTPLSRVLREELLVRLGFSASTQDALVRHPLRGLYSVPPMFAFAFPGLSPPAPGRTLPLVGRTPEAIAVASWAPPPLQPLGTQGTGATGASGCVGNSGQPQAVLVGLQQHQALQSMEEQMVRTLEVQQMMEGVAEENEGTDGGPLSLVEILLHTICSLIFATRGEMTSVEKGQWSSLFCPASRGPRFSPGFSPRCWEREAASSCLWTSEFEAQDTSPLGAEADERHQLLLVTMLKALLLPLAARVFSGKVGSFGGSLSPLVNDFVSPFHSSLCDLPDGECDQETEETLANAPVRCGLTVPPRIQLRRWPFIFTFHILASSCLPLWGACFVRRSAFASCCPCCPALESKGSPIEGEGLASPAACLAADFHPGQGADIGTAPCPLAEAKATPVHHDLARSWCACCYCFPQPHSPCIKALTAGNSSLAFVPPAPIAAAASAVASVAAHLPVGPACRSSSARAGEAPGEPEVEAQMPPSTVGVASCGSEGNVFLGREKSRRSASFSDIGDVSGTQLQPESPCAPASLAVFVSALVAAAFKPHLFTLLDTNASYTTNMWEGSTALSSTVGFGGPASSGKGERGDGVGAAAPPATSRGPAANAAVSAVSEQASSSPALQLPYLLHSPPLFLLHPFQEILLEGLPPRFSSLLVGVQAPQPSIVPPIARVAAAVGQALQFTATQRPAGEIGRQVRGPGDLEGRPGALFSLLEEFHKCFFAVDFLRVGGLLQQQQLLHRHRQLDSLVATGRGAVGGAGWGATAGEGDTGSPRATGLPETGGIAALAAGIGAAAAAGDVLALLRLMAPVKPSGTGTASSPSAKETVTGKGAIGGKRGIGAAAGAFGTGATGDQPRKVGGGKGKGKR</sequence>
<feature type="region of interest" description="Disordered" evidence="1">
    <location>
        <begin position="1162"/>
        <end position="1202"/>
    </location>
</feature>
<feature type="region of interest" description="Disordered" evidence="1">
    <location>
        <begin position="807"/>
        <end position="878"/>
    </location>
</feature>
<feature type="compositionally biased region" description="Basic and acidic residues" evidence="1">
    <location>
        <begin position="330"/>
        <end position="343"/>
    </location>
</feature>
<feature type="compositionally biased region" description="Basic and acidic residues" evidence="1">
    <location>
        <begin position="1273"/>
        <end position="1284"/>
    </location>
</feature>
<feature type="compositionally biased region" description="Basic and acidic residues" evidence="1">
    <location>
        <begin position="1166"/>
        <end position="1195"/>
    </location>
</feature>
<feature type="compositionally biased region" description="Polar residues" evidence="1">
    <location>
        <begin position="3694"/>
        <end position="3705"/>
    </location>
</feature>